<dbReference type="InterPro" id="IPR017743">
    <property type="entry name" value="ADH_phosphonate_catab-assoc"/>
</dbReference>
<protein>
    <submittedName>
        <fullName evidence="5">Putative zinc-containing alcohol dehydrogenase</fullName>
    </submittedName>
</protein>
<dbReference type="eggNOG" id="COG1063">
    <property type="taxonomic scope" value="Bacteria"/>
</dbReference>
<dbReference type="RefSeq" id="WP_006590640.1">
    <property type="nucleotide sequence ID" value="NZ_BAHD01000003.1"/>
</dbReference>
<accession>K6WPQ2</accession>
<evidence type="ECO:0000259" key="4">
    <source>
        <dbReference type="Pfam" id="PF08240"/>
    </source>
</evidence>
<dbReference type="OrthoDB" id="9797931at2"/>
<dbReference type="Pfam" id="PF08240">
    <property type="entry name" value="ADH_N"/>
    <property type="match status" value="1"/>
</dbReference>
<dbReference type="InterPro" id="IPR011032">
    <property type="entry name" value="GroES-like_sf"/>
</dbReference>
<evidence type="ECO:0000256" key="1">
    <source>
        <dbReference type="ARBA" id="ARBA00001947"/>
    </source>
</evidence>
<dbReference type="SUPFAM" id="SSF50129">
    <property type="entry name" value="GroES-like"/>
    <property type="match status" value="1"/>
</dbReference>
<dbReference type="Pfam" id="PF00107">
    <property type="entry name" value="ADH_zinc_N"/>
    <property type="match status" value="1"/>
</dbReference>
<evidence type="ECO:0000313" key="5">
    <source>
        <dbReference type="EMBL" id="GAB94107.1"/>
    </source>
</evidence>
<keyword evidence="6" id="KW-1185">Reference proteome</keyword>
<organism evidence="5 6">
    <name type="scientific">Kineosphaera limosa NBRC 100340</name>
    <dbReference type="NCBI Taxonomy" id="1184609"/>
    <lineage>
        <taxon>Bacteria</taxon>
        <taxon>Bacillati</taxon>
        <taxon>Actinomycetota</taxon>
        <taxon>Actinomycetes</taxon>
        <taxon>Micrococcales</taxon>
        <taxon>Dermatophilaceae</taxon>
        <taxon>Kineosphaera</taxon>
    </lineage>
</organism>
<dbReference type="InterPro" id="IPR050129">
    <property type="entry name" value="Zn_alcohol_dh"/>
</dbReference>
<keyword evidence="2" id="KW-0560">Oxidoreductase</keyword>
<dbReference type="InterPro" id="IPR036291">
    <property type="entry name" value="NAD(P)-bd_dom_sf"/>
</dbReference>
<dbReference type="InterPro" id="IPR013154">
    <property type="entry name" value="ADH-like_N"/>
</dbReference>
<name>K6WPQ2_9MICO</name>
<dbReference type="InterPro" id="IPR013149">
    <property type="entry name" value="ADH-like_C"/>
</dbReference>
<dbReference type="Gene3D" id="3.90.180.10">
    <property type="entry name" value="Medium-chain alcohol dehydrogenases, catalytic domain"/>
    <property type="match status" value="1"/>
</dbReference>
<sequence>MTSAQTVADPLVQTVRAQVWLGGTDFEERTWPAPDLGPGEALAAVDLATVCGSDLHTVSGRRHGPHPGILGHESVGRIVAVGTQPPSVFEIDAAAAGEAETAVRQRPAQVGDRVVWGVTVGCGTCPRCLAGRTAKCLYLRKTGHEPIDSSWPLSGGYATHVHVLPGLPLVVVPEHVPDGPAAMSACALATVMACVEAAGGDLQGWRLLVVGAGMLGLCAVAVARARGAFVQVSDPDPVRREQAAALGALSRETDSGPVDVVIELSGAIPGIETGLAALDIGGVLVLAGSVAPRGTVGIDPEHVVRAHLRIVGVHNYEPRHLAQAVAFLAGPGAGIDWSPFIAEPVGLADTRAAVLEPNGWLRRSVAPTPHSSPASTAAR</sequence>
<dbReference type="AlphaFoldDB" id="K6WPQ2"/>
<dbReference type="Proteomes" id="UP000008366">
    <property type="component" value="Unassembled WGS sequence"/>
</dbReference>
<evidence type="ECO:0000313" key="6">
    <source>
        <dbReference type="Proteomes" id="UP000008366"/>
    </source>
</evidence>
<evidence type="ECO:0000259" key="3">
    <source>
        <dbReference type="Pfam" id="PF00107"/>
    </source>
</evidence>
<dbReference type="STRING" id="1184609.KILIM_003_00290"/>
<evidence type="ECO:0000256" key="2">
    <source>
        <dbReference type="ARBA" id="ARBA00023002"/>
    </source>
</evidence>
<dbReference type="NCBIfam" id="TIGR03366">
    <property type="entry name" value="HpnZ_proposed"/>
    <property type="match status" value="1"/>
</dbReference>
<proteinExistence type="predicted"/>
<reference evidence="5 6" key="1">
    <citation type="submission" date="2012-08" db="EMBL/GenBank/DDBJ databases">
        <title>Whole genome shotgun sequence of Kineosphaera limosa NBRC 100340.</title>
        <authorList>
            <person name="Yoshida I."/>
            <person name="Isaki S."/>
            <person name="Hosoyama A."/>
            <person name="Tsuchikane K."/>
            <person name="Katsumata H."/>
            <person name="Ando Y."/>
            <person name="Ohji S."/>
            <person name="Hamada M."/>
            <person name="Tamura T."/>
            <person name="Yamazoe A."/>
            <person name="Yamazaki S."/>
            <person name="Fujita N."/>
        </authorList>
    </citation>
    <scope>NUCLEOTIDE SEQUENCE [LARGE SCALE GENOMIC DNA]</scope>
    <source>
        <strain evidence="5 6">NBRC 100340</strain>
    </source>
</reference>
<dbReference type="GO" id="GO:0016491">
    <property type="term" value="F:oxidoreductase activity"/>
    <property type="evidence" value="ECO:0007669"/>
    <property type="project" value="UniProtKB-KW"/>
</dbReference>
<comment type="cofactor">
    <cofactor evidence="1">
        <name>Zn(2+)</name>
        <dbReference type="ChEBI" id="CHEBI:29105"/>
    </cofactor>
</comment>
<dbReference type="EMBL" id="BAHD01000003">
    <property type="protein sequence ID" value="GAB94107.1"/>
    <property type="molecule type" value="Genomic_DNA"/>
</dbReference>
<dbReference type="PANTHER" id="PTHR43401:SF2">
    <property type="entry name" value="L-THREONINE 3-DEHYDROGENASE"/>
    <property type="match status" value="1"/>
</dbReference>
<comment type="caution">
    <text evidence="5">The sequence shown here is derived from an EMBL/GenBank/DDBJ whole genome shotgun (WGS) entry which is preliminary data.</text>
</comment>
<feature type="domain" description="Alcohol dehydrogenase-like N-terminal" evidence="4">
    <location>
        <begin position="37"/>
        <end position="163"/>
    </location>
</feature>
<gene>
    <name evidence="5" type="ORF">KILIM_003_00290</name>
</gene>
<dbReference type="SUPFAM" id="SSF51735">
    <property type="entry name" value="NAD(P)-binding Rossmann-fold domains"/>
    <property type="match status" value="1"/>
</dbReference>
<feature type="domain" description="Alcohol dehydrogenase-like C-terminal" evidence="3">
    <location>
        <begin position="215"/>
        <end position="329"/>
    </location>
</feature>
<dbReference type="PANTHER" id="PTHR43401">
    <property type="entry name" value="L-THREONINE 3-DEHYDROGENASE"/>
    <property type="match status" value="1"/>
</dbReference>